<evidence type="ECO:0000256" key="1">
    <source>
        <dbReference type="SAM" id="MobiDB-lite"/>
    </source>
</evidence>
<dbReference type="EMBL" id="UYJE01008189">
    <property type="protein sequence ID" value="VDI61805.1"/>
    <property type="molecule type" value="Genomic_DNA"/>
</dbReference>
<comment type="caution">
    <text evidence="3">The sequence shown here is derived from an EMBL/GenBank/DDBJ whole genome shotgun (WGS) entry which is preliminary data.</text>
</comment>
<protein>
    <submittedName>
        <fullName evidence="3">Uncharacterized protein</fullName>
    </submittedName>
</protein>
<organism evidence="3 4">
    <name type="scientific">Mytilus galloprovincialis</name>
    <name type="common">Mediterranean mussel</name>
    <dbReference type="NCBI Taxonomy" id="29158"/>
    <lineage>
        <taxon>Eukaryota</taxon>
        <taxon>Metazoa</taxon>
        <taxon>Spiralia</taxon>
        <taxon>Lophotrochozoa</taxon>
        <taxon>Mollusca</taxon>
        <taxon>Bivalvia</taxon>
        <taxon>Autobranchia</taxon>
        <taxon>Pteriomorphia</taxon>
        <taxon>Mytilida</taxon>
        <taxon>Mytiloidea</taxon>
        <taxon>Mytilidae</taxon>
        <taxon>Mytilinae</taxon>
        <taxon>Mytilus</taxon>
    </lineage>
</organism>
<evidence type="ECO:0000256" key="2">
    <source>
        <dbReference type="SAM" id="Phobius"/>
    </source>
</evidence>
<keyword evidence="2" id="KW-0472">Membrane</keyword>
<dbReference type="Proteomes" id="UP000596742">
    <property type="component" value="Unassembled WGS sequence"/>
</dbReference>
<evidence type="ECO:0000313" key="3">
    <source>
        <dbReference type="EMBL" id="VDI61805.1"/>
    </source>
</evidence>
<keyword evidence="2" id="KW-1133">Transmembrane helix</keyword>
<dbReference type="OrthoDB" id="6119362at2759"/>
<reference evidence="3" key="1">
    <citation type="submission" date="2018-11" db="EMBL/GenBank/DDBJ databases">
        <authorList>
            <person name="Alioto T."/>
            <person name="Alioto T."/>
        </authorList>
    </citation>
    <scope>NUCLEOTIDE SEQUENCE</scope>
</reference>
<keyword evidence="4" id="KW-1185">Reference proteome</keyword>
<keyword evidence="2" id="KW-0812">Transmembrane</keyword>
<dbReference type="AlphaFoldDB" id="A0A8B6GBR9"/>
<feature type="region of interest" description="Disordered" evidence="1">
    <location>
        <begin position="39"/>
        <end position="75"/>
    </location>
</feature>
<evidence type="ECO:0000313" key="4">
    <source>
        <dbReference type="Proteomes" id="UP000596742"/>
    </source>
</evidence>
<proteinExistence type="predicted"/>
<feature type="transmembrane region" description="Helical" evidence="2">
    <location>
        <begin position="6"/>
        <end position="28"/>
    </location>
</feature>
<name>A0A8B6GBR9_MYTGA</name>
<accession>A0A8B6GBR9</accession>
<sequence length="186" mass="20713">MAMESLGLILMIPFCVCFILLFVVCCFAEQLKRMCRMPSQLPRSQTDTRRRRNRRSRRLYDLSGPPEEGRRPTEEDVEALLRSRRRTESGDSTDTQSCPCNVVIITNESGMTSYVESQSFLNLAGLSASQTLNLAGPLSISQTVITNVAQNAGESYGSARSLGQSNLSFTVIEHHQSQTEQNQSQS</sequence>
<gene>
    <name evidence="3" type="ORF">MGAL_10B082400</name>
</gene>